<dbReference type="InParanoid" id="A0A1X7VR95"/>
<dbReference type="EnsemblMetazoa" id="Aqu2.1.42876_001">
    <property type="protein sequence ID" value="Aqu2.1.42876_001"/>
    <property type="gene ID" value="Aqu2.1.42876"/>
</dbReference>
<reference evidence="1" key="1">
    <citation type="submission" date="2017-05" db="UniProtKB">
        <authorList>
            <consortium name="EnsemblMetazoa"/>
        </authorList>
    </citation>
    <scope>IDENTIFICATION</scope>
</reference>
<proteinExistence type="predicted"/>
<sequence length="165" mass="18970">MLDFIFKFNAASDGILKDFCDEQLYEDNNLFCSDPHALQLFIYYDDVESGVEFIIKGNKCHLKGTLCRAIAENLASQALSWYKCEDLLFKNAEFEPRTKETHSHHICLLQGPLHDQVSTTYGITRDTALYKINNDVSNHSKPLTETYFSRSTKKMGDVDHKSEFD</sequence>
<organism evidence="1">
    <name type="scientific">Amphimedon queenslandica</name>
    <name type="common">Sponge</name>
    <dbReference type="NCBI Taxonomy" id="400682"/>
    <lineage>
        <taxon>Eukaryota</taxon>
        <taxon>Metazoa</taxon>
        <taxon>Porifera</taxon>
        <taxon>Demospongiae</taxon>
        <taxon>Heteroscleromorpha</taxon>
        <taxon>Haplosclerida</taxon>
        <taxon>Niphatidae</taxon>
        <taxon>Amphimedon</taxon>
    </lineage>
</organism>
<accession>A0A1X7VR95</accession>
<dbReference type="AlphaFoldDB" id="A0A1X7VR95"/>
<evidence type="ECO:0000313" key="1">
    <source>
        <dbReference type="EnsemblMetazoa" id="Aqu2.1.42876_001"/>
    </source>
</evidence>
<name>A0A1X7VR95_AMPQE</name>
<protein>
    <submittedName>
        <fullName evidence="1">Uncharacterized protein</fullName>
    </submittedName>
</protein>